<dbReference type="STRING" id="47427.A0A2H3CTW6"/>
<sequence length="171" mass="19892">MQRTEKGSRATRLICRRLGRRLMVKNQRRCSALMILSIAQDDQPWLVAHHSSLEDGFNQLKRSVGVRMELVRLKTLSKLTEEHMWQQKTVSSTSDDPTRMLHQILVQRFSHAQCRFVQETNVGHFTLQRTPLPWYGSTKLSSQRDWEALAGLKSFGVGYSLFDFINLFNLQ</sequence>
<dbReference type="Proteomes" id="UP000217790">
    <property type="component" value="Unassembled WGS sequence"/>
</dbReference>
<dbReference type="InParanoid" id="A0A2H3CTW6"/>
<name>A0A2H3CTW6_ARMGA</name>
<proteinExistence type="predicted"/>
<dbReference type="EMBL" id="KZ293684">
    <property type="protein sequence ID" value="PBK86465.1"/>
    <property type="molecule type" value="Genomic_DNA"/>
</dbReference>
<evidence type="ECO:0000313" key="2">
    <source>
        <dbReference type="Proteomes" id="UP000217790"/>
    </source>
</evidence>
<gene>
    <name evidence="1" type="ORF">ARMGADRAFT_1169186</name>
</gene>
<reference evidence="2" key="1">
    <citation type="journal article" date="2017" name="Nat. Ecol. Evol.">
        <title>Genome expansion and lineage-specific genetic innovations in the forest pathogenic fungi Armillaria.</title>
        <authorList>
            <person name="Sipos G."/>
            <person name="Prasanna A.N."/>
            <person name="Walter M.C."/>
            <person name="O'Connor E."/>
            <person name="Balint B."/>
            <person name="Krizsan K."/>
            <person name="Kiss B."/>
            <person name="Hess J."/>
            <person name="Varga T."/>
            <person name="Slot J."/>
            <person name="Riley R."/>
            <person name="Boka B."/>
            <person name="Rigling D."/>
            <person name="Barry K."/>
            <person name="Lee J."/>
            <person name="Mihaltcheva S."/>
            <person name="LaButti K."/>
            <person name="Lipzen A."/>
            <person name="Waldron R."/>
            <person name="Moloney N.M."/>
            <person name="Sperisen C."/>
            <person name="Kredics L."/>
            <person name="Vagvoelgyi C."/>
            <person name="Patrignani A."/>
            <person name="Fitzpatrick D."/>
            <person name="Nagy I."/>
            <person name="Doyle S."/>
            <person name="Anderson J.B."/>
            <person name="Grigoriev I.V."/>
            <person name="Gueldener U."/>
            <person name="Muensterkoetter M."/>
            <person name="Nagy L.G."/>
        </authorList>
    </citation>
    <scope>NUCLEOTIDE SEQUENCE [LARGE SCALE GENOMIC DNA]</scope>
    <source>
        <strain evidence="2">Ar21-2</strain>
    </source>
</reference>
<dbReference type="AlphaFoldDB" id="A0A2H3CTW6"/>
<evidence type="ECO:0000313" key="1">
    <source>
        <dbReference type="EMBL" id="PBK86465.1"/>
    </source>
</evidence>
<organism evidence="1 2">
    <name type="scientific">Armillaria gallica</name>
    <name type="common">Bulbous honey fungus</name>
    <name type="synonym">Armillaria bulbosa</name>
    <dbReference type="NCBI Taxonomy" id="47427"/>
    <lineage>
        <taxon>Eukaryota</taxon>
        <taxon>Fungi</taxon>
        <taxon>Dikarya</taxon>
        <taxon>Basidiomycota</taxon>
        <taxon>Agaricomycotina</taxon>
        <taxon>Agaricomycetes</taxon>
        <taxon>Agaricomycetidae</taxon>
        <taxon>Agaricales</taxon>
        <taxon>Marasmiineae</taxon>
        <taxon>Physalacriaceae</taxon>
        <taxon>Armillaria</taxon>
    </lineage>
</organism>
<keyword evidence="2" id="KW-1185">Reference proteome</keyword>
<protein>
    <submittedName>
        <fullName evidence="1">Uncharacterized protein</fullName>
    </submittedName>
</protein>
<accession>A0A2H3CTW6</accession>